<organism evidence="1 2">
    <name type="scientific">Anaerostipes rhamnosivorans</name>
    <dbReference type="NCBI Taxonomy" id="1229621"/>
    <lineage>
        <taxon>Bacteria</taxon>
        <taxon>Bacillati</taxon>
        <taxon>Bacillota</taxon>
        <taxon>Clostridia</taxon>
        <taxon>Lachnospirales</taxon>
        <taxon>Lachnospiraceae</taxon>
        <taxon>Anaerostipes</taxon>
    </lineage>
</organism>
<keyword evidence="2" id="KW-1185">Reference proteome</keyword>
<dbReference type="RefSeq" id="WP_137327267.1">
    <property type="nucleotide sequence ID" value="NZ_CP040058.1"/>
</dbReference>
<dbReference type="OrthoDB" id="2029085at2"/>
<dbReference type="AlphaFoldDB" id="A0A4P8IEL7"/>
<evidence type="ECO:0000313" key="2">
    <source>
        <dbReference type="Proteomes" id="UP000298653"/>
    </source>
</evidence>
<protein>
    <submittedName>
        <fullName evidence="1">Uncharacterized protein</fullName>
    </submittedName>
</protein>
<dbReference type="KEGG" id="arf:AR1Y2_0165"/>
<reference evidence="1 2" key="1">
    <citation type="submission" date="2019-05" db="EMBL/GenBank/DDBJ databases">
        <title>Complete genome sequencing of Anaerostipes rhamnosivorans.</title>
        <authorList>
            <person name="Bui T.P.N."/>
            <person name="de Vos W.M."/>
        </authorList>
    </citation>
    <scope>NUCLEOTIDE SEQUENCE [LARGE SCALE GENOMIC DNA]</scope>
    <source>
        <strain evidence="1 2">1y2</strain>
    </source>
</reference>
<gene>
    <name evidence="1" type="ORF">AR1Y2_0165</name>
</gene>
<dbReference type="Proteomes" id="UP000298653">
    <property type="component" value="Chromosome"/>
</dbReference>
<sequence length="192" mass="21807">MSFCENIWDPDQEESIKIQGGTIEHIMRAGTVDYVKTVCFLPQSKKKQSVVILIADDHTLIQCNDGKRITSRDLREGMRIDAWISVSMTRSIPPQTRAYRIIVKSSPCGIAVTDGRVAAVDLHNNFLYTGVPGKPESQIRFVVTEDTALLDRWGSRIRLRDLRQGDRVRVEHADFMTASIPPQTNAFMIQRY</sequence>
<accession>A0A4P8IEL7</accession>
<dbReference type="EMBL" id="CP040058">
    <property type="protein sequence ID" value="QCP33619.1"/>
    <property type="molecule type" value="Genomic_DNA"/>
</dbReference>
<proteinExistence type="predicted"/>
<name>A0A4P8IEL7_9FIRM</name>
<evidence type="ECO:0000313" key="1">
    <source>
        <dbReference type="EMBL" id="QCP33619.1"/>
    </source>
</evidence>